<dbReference type="GeneID" id="66052075"/>
<protein>
    <submittedName>
        <fullName evidence="1">Uncharacterized protein</fullName>
    </submittedName>
</protein>
<gene>
    <name evidence="1" type="ORF">CHLRE_01g030986v5</name>
</gene>
<proteinExistence type="predicted"/>
<dbReference type="Proteomes" id="UP000006906">
    <property type="component" value="Chromosome 1"/>
</dbReference>
<dbReference type="InParanoid" id="A0A2K3E6R2"/>
<dbReference type="RefSeq" id="XP_042928550.1">
    <property type="nucleotide sequence ID" value="XM_043058636.1"/>
</dbReference>
<dbReference type="AlphaFoldDB" id="A0A2K3E6R2"/>
<organism evidence="1 2">
    <name type="scientific">Chlamydomonas reinhardtii</name>
    <name type="common">Chlamydomonas smithii</name>
    <dbReference type="NCBI Taxonomy" id="3055"/>
    <lineage>
        <taxon>Eukaryota</taxon>
        <taxon>Viridiplantae</taxon>
        <taxon>Chlorophyta</taxon>
        <taxon>core chlorophytes</taxon>
        <taxon>Chlorophyceae</taxon>
        <taxon>CS clade</taxon>
        <taxon>Chlamydomonadales</taxon>
        <taxon>Chlamydomonadaceae</taxon>
        <taxon>Chlamydomonas</taxon>
    </lineage>
</organism>
<name>A0A2K3E6R2_CHLRE</name>
<keyword evidence="2" id="KW-1185">Reference proteome</keyword>
<accession>A0A2K3E6R2</accession>
<reference evidence="1 2" key="1">
    <citation type="journal article" date="2007" name="Science">
        <title>The Chlamydomonas genome reveals the evolution of key animal and plant functions.</title>
        <authorList>
            <person name="Merchant S.S."/>
            <person name="Prochnik S.E."/>
            <person name="Vallon O."/>
            <person name="Harris E.H."/>
            <person name="Karpowicz S.J."/>
            <person name="Witman G.B."/>
            <person name="Terry A."/>
            <person name="Salamov A."/>
            <person name="Fritz-Laylin L.K."/>
            <person name="Marechal-Drouard L."/>
            <person name="Marshall W.F."/>
            <person name="Qu L.H."/>
            <person name="Nelson D.R."/>
            <person name="Sanderfoot A.A."/>
            <person name="Spalding M.H."/>
            <person name="Kapitonov V.V."/>
            <person name="Ren Q."/>
            <person name="Ferris P."/>
            <person name="Lindquist E."/>
            <person name="Shapiro H."/>
            <person name="Lucas S.M."/>
            <person name="Grimwood J."/>
            <person name="Schmutz J."/>
            <person name="Cardol P."/>
            <person name="Cerutti H."/>
            <person name="Chanfreau G."/>
            <person name="Chen C.L."/>
            <person name="Cognat V."/>
            <person name="Croft M.T."/>
            <person name="Dent R."/>
            <person name="Dutcher S."/>
            <person name="Fernandez E."/>
            <person name="Fukuzawa H."/>
            <person name="Gonzalez-Ballester D."/>
            <person name="Gonzalez-Halphen D."/>
            <person name="Hallmann A."/>
            <person name="Hanikenne M."/>
            <person name="Hippler M."/>
            <person name="Inwood W."/>
            <person name="Jabbari K."/>
            <person name="Kalanon M."/>
            <person name="Kuras R."/>
            <person name="Lefebvre P.A."/>
            <person name="Lemaire S.D."/>
            <person name="Lobanov A.V."/>
            <person name="Lohr M."/>
            <person name="Manuell A."/>
            <person name="Meier I."/>
            <person name="Mets L."/>
            <person name="Mittag M."/>
            <person name="Mittelmeier T."/>
            <person name="Moroney J.V."/>
            <person name="Moseley J."/>
            <person name="Napoli C."/>
            <person name="Nedelcu A.M."/>
            <person name="Niyogi K."/>
            <person name="Novoselov S.V."/>
            <person name="Paulsen I.T."/>
            <person name="Pazour G."/>
            <person name="Purton S."/>
            <person name="Ral J.P."/>
            <person name="Riano-Pachon D.M."/>
            <person name="Riekhof W."/>
            <person name="Rymarquis L."/>
            <person name="Schroda M."/>
            <person name="Stern D."/>
            <person name="Umen J."/>
            <person name="Willows R."/>
            <person name="Wilson N."/>
            <person name="Zimmer S.L."/>
            <person name="Allmer J."/>
            <person name="Balk J."/>
            <person name="Bisova K."/>
            <person name="Chen C.J."/>
            <person name="Elias M."/>
            <person name="Gendler K."/>
            <person name="Hauser C."/>
            <person name="Lamb M.R."/>
            <person name="Ledford H."/>
            <person name="Long J.C."/>
            <person name="Minagawa J."/>
            <person name="Page M.D."/>
            <person name="Pan J."/>
            <person name="Pootakham W."/>
            <person name="Roje S."/>
            <person name="Rose A."/>
            <person name="Stahlberg E."/>
            <person name="Terauchi A.M."/>
            <person name="Yang P."/>
            <person name="Ball S."/>
            <person name="Bowler C."/>
            <person name="Dieckmann C.L."/>
            <person name="Gladyshev V.N."/>
            <person name="Green P."/>
            <person name="Jorgensen R."/>
            <person name="Mayfield S."/>
            <person name="Mueller-Roeber B."/>
            <person name="Rajamani S."/>
            <person name="Sayre R.T."/>
            <person name="Brokstein P."/>
            <person name="Dubchak I."/>
            <person name="Goodstein D."/>
            <person name="Hornick L."/>
            <person name="Huang Y.W."/>
            <person name="Jhaveri J."/>
            <person name="Luo Y."/>
            <person name="Martinez D."/>
            <person name="Ngau W.C."/>
            <person name="Otillar B."/>
            <person name="Poliakov A."/>
            <person name="Porter A."/>
            <person name="Szajkowski L."/>
            <person name="Werner G."/>
            <person name="Zhou K."/>
            <person name="Grigoriev I.V."/>
            <person name="Rokhsar D.S."/>
            <person name="Grossman A.R."/>
        </authorList>
    </citation>
    <scope>NUCLEOTIDE SEQUENCE [LARGE SCALE GENOMIC DNA]</scope>
    <source>
        <strain evidence="2">CC-503</strain>
    </source>
</reference>
<dbReference type="KEGG" id="cre:CHLRE_01g030986v5"/>
<dbReference type="Gramene" id="PNW88470">
    <property type="protein sequence ID" value="PNW88470"/>
    <property type="gene ID" value="CHLRE_01g030986v5"/>
</dbReference>
<sequence>MLQIGNFTLQPPGGTTLCHLLSDEGLLRKLAPLLTTGAEDCVSALRALNLPDSFWCF</sequence>
<evidence type="ECO:0000313" key="2">
    <source>
        <dbReference type="Proteomes" id="UP000006906"/>
    </source>
</evidence>
<dbReference type="OrthoDB" id="410307at2759"/>
<dbReference type="EMBL" id="CM008962">
    <property type="protein sequence ID" value="PNW88470.1"/>
    <property type="molecule type" value="Genomic_DNA"/>
</dbReference>
<evidence type="ECO:0000313" key="1">
    <source>
        <dbReference type="EMBL" id="PNW88470.1"/>
    </source>
</evidence>